<dbReference type="Proteomes" id="UP000245119">
    <property type="component" value="Linkage Group LG8"/>
</dbReference>
<evidence type="ECO:0000313" key="2">
    <source>
        <dbReference type="EMBL" id="PVD25531.1"/>
    </source>
</evidence>
<accession>A0A2T7NWI7</accession>
<gene>
    <name evidence="2" type="ORF">C0Q70_13187</name>
</gene>
<evidence type="ECO:0000313" key="3">
    <source>
        <dbReference type="Proteomes" id="UP000245119"/>
    </source>
</evidence>
<feature type="region of interest" description="Disordered" evidence="1">
    <location>
        <begin position="1"/>
        <end position="44"/>
    </location>
</feature>
<dbReference type="AlphaFoldDB" id="A0A2T7NWI7"/>
<dbReference type="OrthoDB" id="430340at2759"/>
<name>A0A2T7NWI7_POMCA</name>
<reference evidence="2 3" key="1">
    <citation type="submission" date="2018-04" db="EMBL/GenBank/DDBJ databases">
        <title>The genome of golden apple snail Pomacea canaliculata provides insight into stress tolerance and invasive adaptation.</title>
        <authorList>
            <person name="Liu C."/>
            <person name="Liu B."/>
            <person name="Ren Y."/>
            <person name="Zhang Y."/>
            <person name="Wang H."/>
            <person name="Li S."/>
            <person name="Jiang F."/>
            <person name="Yin L."/>
            <person name="Zhang G."/>
            <person name="Qian W."/>
            <person name="Fan W."/>
        </authorList>
    </citation>
    <scope>NUCLEOTIDE SEQUENCE [LARGE SCALE GENOMIC DNA]</scope>
    <source>
        <strain evidence="2">SZHN2017</strain>
        <tissue evidence="2">Muscle</tissue>
    </source>
</reference>
<proteinExistence type="predicted"/>
<keyword evidence="3" id="KW-1185">Reference proteome</keyword>
<comment type="caution">
    <text evidence="2">The sequence shown here is derived from an EMBL/GenBank/DDBJ whole genome shotgun (WGS) entry which is preliminary data.</text>
</comment>
<feature type="compositionally biased region" description="Basic and acidic residues" evidence="1">
    <location>
        <begin position="20"/>
        <end position="29"/>
    </location>
</feature>
<evidence type="ECO:0000256" key="1">
    <source>
        <dbReference type="SAM" id="MobiDB-lite"/>
    </source>
</evidence>
<sequence length="108" mass="11855">MLTPVLSELESSHLSPQQPHLHDNDESRPDGGSVNHHFRDLPPSYLSVVTDPRYIRENGDSVQQPPSYDDVVAVMRQTKAPSDRPVTSTSLGNTFLTPPGCCCVILCV</sequence>
<dbReference type="EMBL" id="PZQS01000008">
    <property type="protein sequence ID" value="PVD25531.1"/>
    <property type="molecule type" value="Genomic_DNA"/>
</dbReference>
<organism evidence="2 3">
    <name type="scientific">Pomacea canaliculata</name>
    <name type="common">Golden apple snail</name>
    <dbReference type="NCBI Taxonomy" id="400727"/>
    <lineage>
        <taxon>Eukaryota</taxon>
        <taxon>Metazoa</taxon>
        <taxon>Spiralia</taxon>
        <taxon>Lophotrochozoa</taxon>
        <taxon>Mollusca</taxon>
        <taxon>Gastropoda</taxon>
        <taxon>Caenogastropoda</taxon>
        <taxon>Architaenioglossa</taxon>
        <taxon>Ampullarioidea</taxon>
        <taxon>Ampullariidae</taxon>
        <taxon>Pomacea</taxon>
    </lineage>
</organism>
<protein>
    <submittedName>
        <fullName evidence="2">Uncharacterized protein</fullName>
    </submittedName>
</protein>